<dbReference type="EMBL" id="CAEZSR010000020">
    <property type="protein sequence ID" value="CAB4548240.1"/>
    <property type="molecule type" value="Genomic_DNA"/>
</dbReference>
<reference evidence="3" key="1">
    <citation type="submission" date="2020-05" db="EMBL/GenBank/DDBJ databases">
        <authorList>
            <person name="Chiriac C."/>
            <person name="Salcher M."/>
            <person name="Ghai R."/>
            <person name="Kavagutti S V."/>
        </authorList>
    </citation>
    <scope>NUCLEOTIDE SEQUENCE</scope>
</reference>
<dbReference type="AlphaFoldDB" id="A0A6J6CA35"/>
<accession>A0A6J6CA35</accession>
<sequence length="422" mass="43266">MATLLVGVPTRAPVEAANVPVVQPCLAQPVLGPGSTGPGVLCLQFVLIMEGFSVPYDGVYGRSTEDAVRWYQSTHPPLVANGAAGAETLQALGIAGKAAVFVPAGALGTATAVSPIVAGAEGRSPITTRCLADATLRRGLRGQSVTCLQRRLIDLGYTGVGVSGVYDTATVDAVRAYQRATPPLTVDGVAGPRTLAALDIWSGMSSNHGRDMGPGPFPAGMQEEVEWRLTPQGIPAYGNRQACTPEQAAVIAGEFAVDGADALTQQWAVYVASREGGCRFDAVNLNLATKDDSHCTFQLNALSGMFGPTAVLGRRGWTPESVKFSLQACADAASDLWVFCGRGPWIPPYSCAPPWAGATVNQPPALLPPPPEEPPVSDPAAASPSDPVPGTGDPSTGTTVPVGESTTPATSAPTSTPTTTGP</sequence>
<evidence type="ECO:0000256" key="1">
    <source>
        <dbReference type="SAM" id="MobiDB-lite"/>
    </source>
</evidence>
<feature type="domain" description="Peptidoglycan binding-like" evidence="2">
    <location>
        <begin position="141"/>
        <end position="198"/>
    </location>
</feature>
<proteinExistence type="predicted"/>
<dbReference type="Gene3D" id="1.10.101.10">
    <property type="entry name" value="PGBD-like superfamily/PGBD"/>
    <property type="match status" value="2"/>
</dbReference>
<protein>
    <submittedName>
        <fullName evidence="3">Unannotated protein</fullName>
    </submittedName>
</protein>
<feature type="compositionally biased region" description="Pro residues" evidence="1">
    <location>
        <begin position="365"/>
        <end position="377"/>
    </location>
</feature>
<feature type="region of interest" description="Disordered" evidence="1">
    <location>
        <begin position="362"/>
        <end position="422"/>
    </location>
</feature>
<dbReference type="Pfam" id="PF01471">
    <property type="entry name" value="PG_binding_1"/>
    <property type="match status" value="2"/>
</dbReference>
<dbReference type="InterPro" id="IPR002477">
    <property type="entry name" value="Peptidoglycan-bd-like"/>
</dbReference>
<dbReference type="InterPro" id="IPR036366">
    <property type="entry name" value="PGBDSf"/>
</dbReference>
<evidence type="ECO:0000259" key="2">
    <source>
        <dbReference type="Pfam" id="PF01471"/>
    </source>
</evidence>
<evidence type="ECO:0000313" key="3">
    <source>
        <dbReference type="EMBL" id="CAB4548240.1"/>
    </source>
</evidence>
<organism evidence="3">
    <name type="scientific">freshwater metagenome</name>
    <dbReference type="NCBI Taxonomy" id="449393"/>
    <lineage>
        <taxon>unclassified sequences</taxon>
        <taxon>metagenomes</taxon>
        <taxon>ecological metagenomes</taxon>
    </lineage>
</organism>
<feature type="domain" description="Peptidoglycan binding-like" evidence="2">
    <location>
        <begin position="37"/>
        <end position="92"/>
    </location>
</feature>
<name>A0A6J6CA35_9ZZZZ</name>
<dbReference type="InterPro" id="IPR036365">
    <property type="entry name" value="PGBD-like_sf"/>
</dbReference>
<feature type="compositionally biased region" description="Low complexity" evidence="1">
    <location>
        <begin position="378"/>
        <end position="389"/>
    </location>
</feature>
<gene>
    <name evidence="3" type="ORF">UFOPK1493_00845</name>
</gene>
<dbReference type="SUPFAM" id="SSF47090">
    <property type="entry name" value="PGBD-like"/>
    <property type="match status" value="2"/>
</dbReference>
<feature type="compositionally biased region" description="Low complexity" evidence="1">
    <location>
        <begin position="405"/>
        <end position="422"/>
    </location>
</feature>